<evidence type="ECO:0000313" key="4">
    <source>
        <dbReference type="Proteomes" id="UP000275925"/>
    </source>
</evidence>
<dbReference type="Pfam" id="PF00534">
    <property type="entry name" value="Glycos_transf_1"/>
    <property type="match status" value="1"/>
</dbReference>
<evidence type="ECO:0000259" key="2">
    <source>
        <dbReference type="Pfam" id="PF13439"/>
    </source>
</evidence>
<dbReference type="InterPro" id="IPR001296">
    <property type="entry name" value="Glyco_trans_1"/>
</dbReference>
<dbReference type="PANTHER" id="PTHR45947">
    <property type="entry name" value="SULFOQUINOVOSYL TRANSFERASE SQD2"/>
    <property type="match status" value="1"/>
</dbReference>
<comment type="caution">
    <text evidence="3">The sequence shown here is derived from an EMBL/GenBank/DDBJ whole genome shotgun (WGS) entry which is preliminary data.</text>
</comment>
<dbReference type="AlphaFoldDB" id="A0A388TIF2"/>
<dbReference type="EMBL" id="BGZO01000076">
    <property type="protein sequence ID" value="GBR76991.1"/>
    <property type="molecule type" value="Genomic_DNA"/>
</dbReference>
<reference evidence="3 4" key="1">
    <citation type="journal article" date="2019" name="ISME J.">
        <title>Genome analyses of uncultured TG2/ZB3 bacteria in 'Margulisbacteria' specifically attached to ectosymbiotic spirochetes of protists in the termite gut.</title>
        <authorList>
            <person name="Utami Y.D."/>
            <person name="Kuwahara H."/>
            <person name="Igai K."/>
            <person name="Murakami T."/>
            <person name="Sugaya K."/>
            <person name="Morikawa T."/>
            <person name="Nagura Y."/>
            <person name="Yuki M."/>
            <person name="Deevong P."/>
            <person name="Inoue T."/>
            <person name="Kihara K."/>
            <person name="Lo N."/>
            <person name="Yamada A."/>
            <person name="Ohkuma M."/>
            <person name="Hongoh Y."/>
        </authorList>
    </citation>
    <scope>NUCLEOTIDE SEQUENCE [LARGE SCALE GENOMIC DNA]</scope>
    <source>
        <strain evidence="3">NkOx7-02</strain>
    </source>
</reference>
<accession>A0A388TIF2</accession>
<proteinExistence type="predicted"/>
<dbReference type="GO" id="GO:0016757">
    <property type="term" value="F:glycosyltransferase activity"/>
    <property type="evidence" value="ECO:0007669"/>
    <property type="project" value="InterPro"/>
</dbReference>
<gene>
    <name evidence="3" type="ORF">NO2_1454</name>
</gene>
<dbReference type="Pfam" id="PF13439">
    <property type="entry name" value="Glyco_transf_4"/>
    <property type="match status" value="1"/>
</dbReference>
<dbReference type="InterPro" id="IPR028098">
    <property type="entry name" value="Glyco_trans_4-like_N"/>
</dbReference>
<dbReference type="Proteomes" id="UP000275925">
    <property type="component" value="Unassembled WGS sequence"/>
</dbReference>
<sequence length="384" mass="43125">MRIGMFTDTYMPQINGVVTSINSFTEELQRLGHEVFVFAPRTQNSVERDHVFYFKSVKYAPMPEHNIAYSLSGHLKTFKDLRLDILHSHTPFSLGLLALFFAKQYRLPLVHTYHTLFIEYVHYVPTALGQKIGVWLSTNASRRYCHSCDLTIVPSEAMRQELQKYGVTNEIDVIPTGISGIFGQQGNAQTIRQKNNIPADTDIIAYAGRIAKEKNIEFLLHVYKEILKVRTNILFVIIGDGPHRPTIERLATNLGLRDKVFFTGYISDKAELAGWYKAAKAFVFSSLTETQGLVILEAMSAGTPVVAVDAMGISDIIHGNTGGFASHLDVSEFALKLTRLLSDKELHGQKSAEASRLAQKMSVQRMTERLLANYQRLIDVATQV</sequence>
<evidence type="ECO:0000313" key="3">
    <source>
        <dbReference type="EMBL" id="GBR76991.1"/>
    </source>
</evidence>
<organism evidence="3 4">
    <name type="scientific">Candidatus Termititenax persephonae</name>
    <dbReference type="NCBI Taxonomy" id="2218525"/>
    <lineage>
        <taxon>Bacteria</taxon>
        <taxon>Bacillati</taxon>
        <taxon>Candidatus Margulisiibacteriota</taxon>
        <taxon>Candidatus Termititenacia</taxon>
        <taxon>Candidatus Termititenacales</taxon>
        <taxon>Candidatus Termititenacaceae</taxon>
        <taxon>Candidatus Termititenax</taxon>
    </lineage>
</organism>
<keyword evidence="3" id="KW-0808">Transferase</keyword>
<keyword evidence="4" id="KW-1185">Reference proteome</keyword>
<name>A0A388TIF2_9BACT</name>
<feature type="domain" description="Glycosyl transferase family 1" evidence="1">
    <location>
        <begin position="189"/>
        <end position="347"/>
    </location>
</feature>
<dbReference type="InterPro" id="IPR050194">
    <property type="entry name" value="Glycosyltransferase_grp1"/>
</dbReference>
<feature type="domain" description="Glycosyltransferase subfamily 4-like N-terminal" evidence="2">
    <location>
        <begin position="14"/>
        <end position="178"/>
    </location>
</feature>
<dbReference type="PANTHER" id="PTHR45947:SF3">
    <property type="entry name" value="SULFOQUINOVOSYL TRANSFERASE SQD2"/>
    <property type="match status" value="1"/>
</dbReference>
<protein>
    <submittedName>
        <fullName evidence="3">Glycosyl transferase family 1</fullName>
    </submittedName>
</protein>
<dbReference type="Gene3D" id="3.40.50.2000">
    <property type="entry name" value="Glycogen Phosphorylase B"/>
    <property type="match status" value="2"/>
</dbReference>
<dbReference type="SUPFAM" id="SSF53756">
    <property type="entry name" value="UDP-Glycosyltransferase/glycogen phosphorylase"/>
    <property type="match status" value="1"/>
</dbReference>
<evidence type="ECO:0000259" key="1">
    <source>
        <dbReference type="Pfam" id="PF00534"/>
    </source>
</evidence>